<evidence type="ECO:0000256" key="10">
    <source>
        <dbReference type="ARBA" id="ARBA00023136"/>
    </source>
</evidence>
<proteinExistence type="inferred from homology"/>
<sequence>SDASEIVAISLVTEVLYRGYINENATSILILIIMHDIDSDLYKFTPHKVAINSPLNEKASVLAHTQYHAECRDFELNIAKCIDAYGFHKAIQKCKPLIHDFEECLFQEKRRHRREILVSEFHRQVKAGERKYEKAPFISTL</sequence>
<gene>
    <name evidence="13" type="ORF">E2986_11549</name>
</gene>
<feature type="disulfide bond" evidence="12">
    <location>
        <begin position="81"/>
        <end position="94"/>
    </location>
</feature>
<evidence type="ECO:0000313" key="13">
    <source>
        <dbReference type="EMBL" id="KAF3425362.1"/>
    </source>
</evidence>
<evidence type="ECO:0000256" key="3">
    <source>
        <dbReference type="ARBA" id="ARBA00004637"/>
    </source>
</evidence>
<evidence type="ECO:0000256" key="8">
    <source>
        <dbReference type="ARBA" id="ARBA00022982"/>
    </source>
</evidence>
<dbReference type="Proteomes" id="UP000655588">
    <property type="component" value="Unassembled WGS sequence"/>
</dbReference>
<dbReference type="Pfam" id="PF10200">
    <property type="entry name" value="Ndufs5"/>
    <property type="match status" value="1"/>
</dbReference>
<comment type="subcellular location">
    <subcellularLocation>
        <location evidence="3">Mitochondrion inner membrane</location>
        <topology evidence="3">Peripheral membrane protein</topology>
    </subcellularLocation>
    <subcellularLocation>
        <location evidence="2">Mitochondrion intermembrane space</location>
    </subcellularLocation>
</comment>
<evidence type="ECO:0000313" key="14">
    <source>
        <dbReference type="Proteomes" id="UP000655588"/>
    </source>
</evidence>
<evidence type="ECO:0000256" key="1">
    <source>
        <dbReference type="ARBA" id="ARBA00003195"/>
    </source>
</evidence>
<dbReference type="GO" id="GO:0005758">
    <property type="term" value="C:mitochondrial intermembrane space"/>
    <property type="evidence" value="ECO:0007669"/>
    <property type="project" value="UniProtKB-SubCell"/>
</dbReference>
<dbReference type="EMBL" id="WNWW01000398">
    <property type="protein sequence ID" value="KAF3425362.1"/>
    <property type="molecule type" value="Genomic_DNA"/>
</dbReference>
<comment type="caution">
    <text evidence="13">The sequence shown here is derived from an EMBL/GenBank/DDBJ whole genome shotgun (WGS) entry which is preliminary data.</text>
</comment>
<keyword evidence="6" id="KW-0679">Respiratory chain</keyword>
<evidence type="ECO:0000256" key="12">
    <source>
        <dbReference type="PIRSR" id="PIRSR619342-50"/>
    </source>
</evidence>
<evidence type="ECO:0000256" key="6">
    <source>
        <dbReference type="ARBA" id="ARBA00022660"/>
    </source>
</evidence>
<dbReference type="AlphaFoldDB" id="A0A833S932"/>
<organism evidence="13 14">
    <name type="scientific">Frieseomelitta varia</name>
    <dbReference type="NCBI Taxonomy" id="561572"/>
    <lineage>
        <taxon>Eukaryota</taxon>
        <taxon>Metazoa</taxon>
        <taxon>Ecdysozoa</taxon>
        <taxon>Arthropoda</taxon>
        <taxon>Hexapoda</taxon>
        <taxon>Insecta</taxon>
        <taxon>Pterygota</taxon>
        <taxon>Neoptera</taxon>
        <taxon>Endopterygota</taxon>
        <taxon>Hymenoptera</taxon>
        <taxon>Apocrita</taxon>
        <taxon>Aculeata</taxon>
        <taxon>Apoidea</taxon>
        <taxon>Anthophila</taxon>
        <taxon>Apidae</taxon>
        <taxon>Frieseomelitta</taxon>
    </lineage>
</organism>
<keyword evidence="5" id="KW-0813">Transport</keyword>
<keyword evidence="11 12" id="KW-1015">Disulfide bond</keyword>
<keyword evidence="14" id="KW-1185">Reference proteome</keyword>
<comment type="function">
    <text evidence="1">Accessory subunit of the mitochondrial membrane respiratory chain NADH dehydrogenase (Complex I), that is believed not to be involved in catalysis. Complex I functions in the transfer of electrons from NADH to the respiratory chain. The immediate electron acceptor for the enzyme is believed to be ubiquinone.</text>
</comment>
<feature type="disulfide bond" evidence="12">
    <location>
        <begin position="71"/>
        <end position="104"/>
    </location>
</feature>
<evidence type="ECO:0000256" key="9">
    <source>
        <dbReference type="ARBA" id="ARBA00023128"/>
    </source>
</evidence>
<reference evidence="13" key="1">
    <citation type="submission" date="2019-11" db="EMBL/GenBank/DDBJ databases">
        <title>The nuclear and mitochondrial genomes of Frieseomelitta varia - a highly eusocial stingless bee (Meliponini) with a permanently sterile worker caste.</title>
        <authorList>
            <person name="Freitas F.C.P."/>
            <person name="Lourenco A.P."/>
            <person name="Nunes F.M.F."/>
            <person name="Paschoal A.R."/>
            <person name="Abreu F.C.P."/>
            <person name="Barbin F.O."/>
            <person name="Bataglia L."/>
            <person name="Cardoso-Junior C.A.M."/>
            <person name="Cervoni M.S."/>
            <person name="Silva S.R."/>
            <person name="Dalarmi F."/>
            <person name="Del Lama M.A."/>
            <person name="Depintor T.S."/>
            <person name="Ferreira K.M."/>
            <person name="Goria P.S."/>
            <person name="Jaskot M.C."/>
            <person name="Lago D.C."/>
            <person name="Luna-Lucena D."/>
            <person name="Moda L.M."/>
            <person name="Nascimento L."/>
            <person name="Pedrino M."/>
            <person name="Rabico F.O."/>
            <person name="Sanches F.C."/>
            <person name="Santos D.E."/>
            <person name="Santos C.G."/>
            <person name="Vieira J."/>
            <person name="Lopes T.F."/>
            <person name="Barchuk A.R."/>
            <person name="Hartfelder K."/>
            <person name="Simoes Z.L.P."/>
            <person name="Bitondi M.M.G."/>
            <person name="Pinheiro D.G."/>
        </authorList>
    </citation>
    <scope>NUCLEOTIDE SEQUENCE</scope>
    <source>
        <strain evidence="13">USP_RPSP 00005682</strain>
        <tissue evidence="13">Whole individual</tissue>
    </source>
</reference>
<feature type="non-terminal residue" evidence="13">
    <location>
        <position position="1"/>
    </location>
</feature>
<keyword evidence="8" id="KW-0249">Electron transport</keyword>
<evidence type="ECO:0000256" key="5">
    <source>
        <dbReference type="ARBA" id="ARBA00022448"/>
    </source>
</evidence>
<dbReference type="PANTHER" id="PTHR21268:SF2">
    <property type="entry name" value="NADH DEHYDROGENASE [UBIQUINONE] IRON-SULFUR PROTEIN 5"/>
    <property type="match status" value="1"/>
</dbReference>
<keyword evidence="9" id="KW-0496">Mitochondrion</keyword>
<evidence type="ECO:0000256" key="11">
    <source>
        <dbReference type="ARBA" id="ARBA00023157"/>
    </source>
</evidence>
<evidence type="ECO:0000256" key="7">
    <source>
        <dbReference type="ARBA" id="ARBA00022792"/>
    </source>
</evidence>
<evidence type="ECO:0000256" key="2">
    <source>
        <dbReference type="ARBA" id="ARBA00004569"/>
    </source>
</evidence>
<name>A0A833S932_9HYME</name>
<protein>
    <recommendedName>
        <fullName evidence="15">NADH dehydrogenase [ubiquinone] iron-sulfur protein 5</fullName>
    </recommendedName>
</protein>
<evidence type="ECO:0008006" key="15">
    <source>
        <dbReference type="Google" id="ProtNLM"/>
    </source>
</evidence>
<dbReference type="GO" id="GO:0005743">
    <property type="term" value="C:mitochondrial inner membrane"/>
    <property type="evidence" value="ECO:0007669"/>
    <property type="project" value="UniProtKB-SubCell"/>
</dbReference>
<dbReference type="PANTHER" id="PTHR21268">
    <property type="entry name" value="NADH DEHYDROGENASE [UBIQUINONE] IRON-SULFUR PROTEIN 5"/>
    <property type="match status" value="1"/>
</dbReference>
<evidence type="ECO:0000256" key="4">
    <source>
        <dbReference type="ARBA" id="ARBA00007372"/>
    </source>
</evidence>
<dbReference type="InterPro" id="IPR019342">
    <property type="entry name" value="NADH_UbQ_OxRdtase_FeS-su5"/>
</dbReference>
<keyword evidence="10" id="KW-0472">Membrane</keyword>
<keyword evidence="7" id="KW-0999">Mitochondrion inner membrane</keyword>
<comment type="similarity">
    <text evidence="4">Belongs to the complex I NDUFS5 subunit family.</text>
</comment>
<accession>A0A833S932</accession>